<dbReference type="InterPro" id="IPR023346">
    <property type="entry name" value="Lysozyme-like_dom_sf"/>
</dbReference>
<dbReference type="Proteomes" id="UP000680714">
    <property type="component" value="Unassembled WGS sequence"/>
</dbReference>
<evidence type="ECO:0000259" key="2">
    <source>
        <dbReference type="Pfam" id="PF13406"/>
    </source>
</evidence>
<accession>A0ABS5I818</accession>
<dbReference type="Gene3D" id="1.10.530.10">
    <property type="match status" value="1"/>
</dbReference>
<comment type="caution">
    <text evidence="3">The sequence shown here is derived from an EMBL/GenBank/DDBJ whole genome shotgun (WGS) entry which is preliminary data.</text>
</comment>
<dbReference type="RefSeq" id="WP_211546065.1">
    <property type="nucleotide sequence ID" value="NZ_JAGTUF010000001.1"/>
</dbReference>
<dbReference type="EMBL" id="JAGTUF010000001">
    <property type="protein sequence ID" value="MBR9970577.1"/>
    <property type="molecule type" value="Genomic_DNA"/>
</dbReference>
<dbReference type="NCBIfam" id="TIGR02283">
    <property type="entry name" value="MltB_2"/>
    <property type="match status" value="1"/>
</dbReference>
<feature type="domain" description="Transglycosylase SLT" evidence="2">
    <location>
        <begin position="34"/>
        <end position="325"/>
    </location>
</feature>
<dbReference type="InterPro" id="IPR031304">
    <property type="entry name" value="SLT_2"/>
</dbReference>
<dbReference type="CDD" id="cd13399">
    <property type="entry name" value="Slt35-like"/>
    <property type="match status" value="1"/>
</dbReference>
<keyword evidence="1" id="KW-0732">Signal</keyword>
<feature type="signal peptide" evidence="1">
    <location>
        <begin position="1"/>
        <end position="26"/>
    </location>
</feature>
<evidence type="ECO:0000256" key="1">
    <source>
        <dbReference type="SAM" id="SignalP"/>
    </source>
</evidence>
<dbReference type="InterPro" id="IPR043426">
    <property type="entry name" value="MltB-like"/>
</dbReference>
<keyword evidence="4" id="KW-1185">Reference proteome</keyword>
<organism evidence="3 4">
    <name type="scientific">Magnetospirillum sulfuroxidans</name>
    <dbReference type="NCBI Taxonomy" id="611300"/>
    <lineage>
        <taxon>Bacteria</taxon>
        <taxon>Pseudomonadati</taxon>
        <taxon>Pseudomonadota</taxon>
        <taxon>Alphaproteobacteria</taxon>
        <taxon>Rhodospirillales</taxon>
        <taxon>Rhodospirillaceae</taxon>
        <taxon>Magnetospirillum</taxon>
    </lineage>
</organism>
<name>A0ABS5I818_9PROT</name>
<proteinExistence type="predicted"/>
<dbReference type="PANTHER" id="PTHR30163:SF8">
    <property type="entry name" value="LYTIC MUREIN TRANSGLYCOSYLASE"/>
    <property type="match status" value="1"/>
</dbReference>
<evidence type="ECO:0000313" key="3">
    <source>
        <dbReference type="EMBL" id="MBR9970577.1"/>
    </source>
</evidence>
<dbReference type="PANTHER" id="PTHR30163">
    <property type="entry name" value="MEMBRANE-BOUND LYTIC MUREIN TRANSGLYCOSYLASE B"/>
    <property type="match status" value="1"/>
</dbReference>
<dbReference type="SUPFAM" id="SSF53955">
    <property type="entry name" value="Lysozyme-like"/>
    <property type="match status" value="1"/>
</dbReference>
<gene>
    <name evidence="3" type="ORF">KEC16_02475</name>
</gene>
<sequence length="330" mass="36118">MTTLAKLARAGYLACGFQLFAGQVLAQETPPPDFNGFLAGIRDEAATKGIRAETLETALSGVEHIDKVIELDRRQPEFTMSFKTYMERVVSKTKVEKGRRMLAENRAVLAEIEARYGVQAKYVVALWGIETDYGRVTGGYPVVSALATLAYDGRRSSYFRGELMNALQILDEGHIAASAMLGSWAGAMGQCQFMPSSFLRFAADWDGDGRRDIWTTRADVLASAANYLSKSGWKGDQSWGRAVKLPAKFDKNLVGLNTLKPLAEWTKLGLTNSNGKPLPKAALQASVVMPDNGNGAAFLVYDNFRTTLKWNRSTFFALAVGHLAERIGGK</sequence>
<protein>
    <submittedName>
        <fullName evidence="3">Lytic murein transglycosylase</fullName>
    </submittedName>
</protein>
<dbReference type="InterPro" id="IPR011970">
    <property type="entry name" value="MltB_2"/>
</dbReference>
<dbReference type="Pfam" id="PF13406">
    <property type="entry name" value="SLT_2"/>
    <property type="match status" value="1"/>
</dbReference>
<dbReference type="Gene3D" id="1.10.8.350">
    <property type="entry name" value="Bacterial muramidase"/>
    <property type="match status" value="1"/>
</dbReference>
<feature type="chain" id="PRO_5046976654" evidence="1">
    <location>
        <begin position="27"/>
        <end position="330"/>
    </location>
</feature>
<reference evidence="3 4" key="1">
    <citation type="submission" date="2021-04" db="EMBL/GenBank/DDBJ databases">
        <title>Magnetospirillum sulfuroxidans sp. nov., a facultative chemolithoautotrophic sulfur-oxidizing alphaproteobacterium isolated from freshwater sediment and proposals for Paramagetospirillum gen. nov., and Magnetospirillaceae fam. nov.</title>
        <authorList>
            <person name="Koziaeva V."/>
            <person name="Geelhoed J.S."/>
            <person name="Sorokin D.Y."/>
            <person name="Grouzdev D.S."/>
        </authorList>
    </citation>
    <scope>NUCLEOTIDE SEQUENCE [LARGE SCALE GENOMIC DNA]</scope>
    <source>
        <strain evidence="3 4">J10</strain>
    </source>
</reference>
<evidence type="ECO:0000313" key="4">
    <source>
        <dbReference type="Proteomes" id="UP000680714"/>
    </source>
</evidence>